<name>A0A6C0IJV9_9ZZZZ</name>
<accession>A0A6C0IJV9</accession>
<reference evidence="1" key="1">
    <citation type="journal article" date="2020" name="Nature">
        <title>Giant virus diversity and host interactions through global metagenomics.</title>
        <authorList>
            <person name="Schulz F."/>
            <person name="Roux S."/>
            <person name="Paez-Espino D."/>
            <person name="Jungbluth S."/>
            <person name="Walsh D.A."/>
            <person name="Denef V.J."/>
            <person name="McMahon K.D."/>
            <person name="Konstantinidis K.T."/>
            <person name="Eloe-Fadrosh E.A."/>
            <person name="Kyrpides N.C."/>
            <person name="Woyke T."/>
        </authorList>
    </citation>
    <scope>NUCLEOTIDE SEQUENCE</scope>
    <source>
        <strain evidence="1">GVMAG-M-3300024252-29</strain>
    </source>
</reference>
<organism evidence="1">
    <name type="scientific">viral metagenome</name>
    <dbReference type="NCBI Taxonomy" id="1070528"/>
    <lineage>
        <taxon>unclassified sequences</taxon>
        <taxon>metagenomes</taxon>
        <taxon>organismal metagenomes</taxon>
    </lineage>
</organism>
<proteinExistence type="predicted"/>
<evidence type="ECO:0000313" key="1">
    <source>
        <dbReference type="EMBL" id="QHT93474.1"/>
    </source>
</evidence>
<protein>
    <submittedName>
        <fullName evidence="1">Uncharacterized protein</fullName>
    </submittedName>
</protein>
<sequence length="169" mass="19682">MEKRVNNTIEDHMLEFKNVVCEKVMQELGETEQCSNIIQFIYEHKRLVLTTEDFSKRKRVKNDVPHCERCTAKRSNGEQCTRRKKDGELFCGTHIKGTPHGFISPDEQGSVQTTSKVEVWLQDFKGISYYIDNQMNVYQTEDIVSNKRNPKIISKYVTENGEYSIPNIV</sequence>
<dbReference type="AlphaFoldDB" id="A0A6C0IJV9"/>
<dbReference type="EMBL" id="MN740208">
    <property type="protein sequence ID" value="QHT93474.1"/>
    <property type="molecule type" value="Genomic_DNA"/>
</dbReference>